<feature type="domain" description="Solute-binding protein family 3/N-terminal" evidence="5">
    <location>
        <begin position="15"/>
        <end position="237"/>
    </location>
</feature>
<accession>A0ABS5ZI66</accession>
<dbReference type="SUPFAM" id="SSF53850">
    <property type="entry name" value="Periplasmic binding protein-like II"/>
    <property type="match status" value="1"/>
</dbReference>
<dbReference type="InterPro" id="IPR001638">
    <property type="entry name" value="Solute-binding_3/MltF_N"/>
</dbReference>
<keyword evidence="7" id="KW-1185">Reference proteome</keyword>
<dbReference type="Pfam" id="PF00497">
    <property type="entry name" value="SBP_bac_3"/>
    <property type="match status" value="1"/>
</dbReference>
<evidence type="ECO:0000256" key="2">
    <source>
        <dbReference type="ARBA" id="ARBA00010333"/>
    </source>
</evidence>
<sequence length="242" mass="27774">MQTITSSLKLVTPGVLTIGTIEQVKPMAYQDNEGNWKGFEVDILRFIAEHMRLAIQFIPFPFDHIWLRPKQGECDIASAVLTILPERVTEGAAFSRPIFEFGQSLLIRTSDSHYFHTLQDLANKKIGAVKDTMGEAYLREYASNNSQIICYKRTDDVLSALRNHEIDAFARGEPCNGYIARQYVEFDIIDIQPCHEKVGFAVSQENNVLLNIINTELKNMSENSILRKLRKFWKAYNIHLLY</sequence>
<comment type="caution">
    <text evidence="6">The sequence shown here is derived from an EMBL/GenBank/DDBJ whole genome shotgun (WGS) entry which is preliminary data.</text>
</comment>
<comment type="similarity">
    <text evidence="2 4">Belongs to the bacterial solute-binding protein 3 family.</text>
</comment>
<dbReference type="PANTHER" id="PTHR35936:SF17">
    <property type="entry name" value="ARGININE-BINDING EXTRACELLULAR PROTEIN ARTP"/>
    <property type="match status" value="1"/>
</dbReference>
<protein>
    <submittedName>
        <fullName evidence="6">Amino acid ABC transporter substrate-binding protein</fullName>
    </submittedName>
</protein>
<dbReference type="CDD" id="cd13530">
    <property type="entry name" value="PBP2_peptides_like"/>
    <property type="match status" value="1"/>
</dbReference>
<dbReference type="Gene3D" id="3.40.190.10">
    <property type="entry name" value="Periplasmic binding protein-like II"/>
    <property type="match status" value="2"/>
</dbReference>
<dbReference type="PROSITE" id="PS01039">
    <property type="entry name" value="SBP_BACTERIAL_3"/>
    <property type="match status" value="1"/>
</dbReference>
<organism evidence="6 7">
    <name type="scientific">Zooshikella harenae</name>
    <dbReference type="NCBI Taxonomy" id="2827238"/>
    <lineage>
        <taxon>Bacteria</taxon>
        <taxon>Pseudomonadati</taxon>
        <taxon>Pseudomonadota</taxon>
        <taxon>Gammaproteobacteria</taxon>
        <taxon>Oceanospirillales</taxon>
        <taxon>Zooshikellaceae</taxon>
        <taxon>Zooshikella</taxon>
    </lineage>
</organism>
<evidence type="ECO:0000259" key="5">
    <source>
        <dbReference type="SMART" id="SM00062"/>
    </source>
</evidence>
<evidence type="ECO:0000256" key="4">
    <source>
        <dbReference type="RuleBase" id="RU003744"/>
    </source>
</evidence>
<gene>
    <name evidence="6" type="ORF">KCG35_18000</name>
</gene>
<evidence type="ECO:0000313" key="6">
    <source>
        <dbReference type="EMBL" id="MBU2712966.1"/>
    </source>
</evidence>
<dbReference type="PANTHER" id="PTHR35936">
    <property type="entry name" value="MEMBRANE-BOUND LYTIC MUREIN TRANSGLYCOSYLASE F"/>
    <property type="match status" value="1"/>
</dbReference>
<name>A0ABS5ZI66_9GAMM</name>
<dbReference type="Proteomes" id="UP000690515">
    <property type="component" value="Unassembled WGS sequence"/>
</dbReference>
<keyword evidence="3" id="KW-0732">Signal</keyword>
<proteinExistence type="inferred from homology"/>
<dbReference type="RefSeq" id="WP_215821189.1">
    <property type="nucleotide sequence ID" value="NZ_JAGSOY010000056.1"/>
</dbReference>
<dbReference type="SMART" id="SM00062">
    <property type="entry name" value="PBPb"/>
    <property type="match status" value="1"/>
</dbReference>
<dbReference type="EMBL" id="JAGSOY010000056">
    <property type="protein sequence ID" value="MBU2712966.1"/>
    <property type="molecule type" value="Genomic_DNA"/>
</dbReference>
<dbReference type="InterPro" id="IPR018313">
    <property type="entry name" value="SBP_3_CS"/>
</dbReference>
<evidence type="ECO:0000313" key="7">
    <source>
        <dbReference type="Proteomes" id="UP000690515"/>
    </source>
</evidence>
<comment type="subcellular location">
    <subcellularLocation>
        <location evidence="1">Cell envelope</location>
    </subcellularLocation>
</comment>
<evidence type="ECO:0000256" key="3">
    <source>
        <dbReference type="ARBA" id="ARBA00022729"/>
    </source>
</evidence>
<reference evidence="6 7" key="1">
    <citation type="submission" date="2021-04" db="EMBL/GenBank/DDBJ databases">
        <authorList>
            <person name="Pira H."/>
            <person name="Risdian C."/>
            <person name="Wink J."/>
        </authorList>
    </citation>
    <scope>NUCLEOTIDE SEQUENCE [LARGE SCALE GENOMIC DNA]</scope>
    <source>
        <strain evidence="6 7">WH53</strain>
    </source>
</reference>
<evidence type="ECO:0000256" key="1">
    <source>
        <dbReference type="ARBA" id="ARBA00004196"/>
    </source>
</evidence>